<dbReference type="SUPFAM" id="SSF75011">
    <property type="entry name" value="3-carboxy-cis,cis-mucoante lactonizing enzyme"/>
    <property type="match status" value="1"/>
</dbReference>
<reference evidence="3" key="1">
    <citation type="submission" date="2020-05" db="EMBL/GenBank/DDBJ databases">
        <authorList>
            <person name="Chiriac C."/>
            <person name="Salcher M."/>
            <person name="Ghai R."/>
            <person name="Kavagutti S V."/>
        </authorList>
    </citation>
    <scope>NUCLEOTIDE SEQUENCE</scope>
</reference>
<dbReference type="InterPro" id="IPR028994">
    <property type="entry name" value="Integrin_alpha_N"/>
</dbReference>
<gene>
    <name evidence="3" type="ORF">UFOPK1808_00628</name>
</gene>
<dbReference type="EMBL" id="CAEZUL010000054">
    <property type="protein sequence ID" value="CAB4598931.1"/>
    <property type="molecule type" value="Genomic_DNA"/>
</dbReference>
<proteinExistence type="predicted"/>
<dbReference type="Pfam" id="PF14312">
    <property type="entry name" value="FG-GAP_2"/>
    <property type="match status" value="2"/>
</dbReference>
<dbReference type="AlphaFoldDB" id="A0A6J6GCK4"/>
<keyword evidence="1" id="KW-0732">Signal</keyword>
<sequence>MNHVLVRRMARVGLVISMSSALFAACGGGSSSSDTTVKRVKNAALTTTTVEGEAATDTTLVEDGTPTSSEAPTVTEAPATETAQAALSAGQDGDAFGGAVVVSADGSTLAVGSLRSNSDQGSVTVFGRSGGKWVQQEVLSDANGAAKDWFGYSMAISKDGNTLAIGAVYADVSGKADQGNVHVFARTGGAWTLQKTLVAEAGAAGDIFGVSVALSADGDTVAIGASGDDVGNVVDQGSSSVFVRVGAEWSLQKVLTITGGETKANYGTSVSLSADGNTVAVGGPNAGKGSVVVFSRANGTWS</sequence>
<evidence type="ECO:0000256" key="1">
    <source>
        <dbReference type="ARBA" id="ARBA00022729"/>
    </source>
</evidence>
<protein>
    <submittedName>
        <fullName evidence="3">Unannotated protein</fullName>
    </submittedName>
</protein>
<dbReference type="PANTHER" id="PTHR36220:SF1">
    <property type="entry name" value="GAMMA TUBULIN COMPLEX COMPONENT C-TERMINAL DOMAIN-CONTAINING PROTEIN"/>
    <property type="match status" value="1"/>
</dbReference>
<dbReference type="InterPro" id="IPR013517">
    <property type="entry name" value="FG-GAP"/>
</dbReference>
<feature type="region of interest" description="Disordered" evidence="2">
    <location>
        <begin position="51"/>
        <end position="77"/>
    </location>
</feature>
<evidence type="ECO:0000313" key="3">
    <source>
        <dbReference type="EMBL" id="CAB4598931.1"/>
    </source>
</evidence>
<organism evidence="3">
    <name type="scientific">freshwater metagenome</name>
    <dbReference type="NCBI Taxonomy" id="449393"/>
    <lineage>
        <taxon>unclassified sequences</taxon>
        <taxon>metagenomes</taxon>
        <taxon>ecological metagenomes</taxon>
    </lineage>
</organism>
<evidence type="ECO:0000256" key="2">
    <source>
        <dbReference type="SAM" id="MobiDB-lite"/>
    </source>
</evidence>
<dbReference type="PROSITE" id="PS51257">
    <property type="entry name" value="PROKAR_LIPOPROTEIN"/>
    <property type="match status" value="1"/>
</dbReference>
<name>A0A6J6GCK4_9ZZZZ</name>
<dbReference type="Gene3D" id="2.130.10.130">
    <property type="entry name" value="Integrin alpha, N-terminal"/>
    <property type="match status" value="2"/>
</dbReference>
<accession>A0A6J6GCK4</accession>
<dbReference type="PANTHER" id="PTHR36220">
    <property type="entry name" value="UNNAMED PRODUCT"/>
    <property type="match status" value="1"/>
</dbReference>